<comment type="caution">
    <text evidence="6">The sequence shown here is derived from an EMBL/GenBank/DDBJ whole genome shotgun (WGS) entry which is preliminary data.</text>
</comment>
<evidence type="ECO:0000256" key="1">
    <source>
        <dbReference type="ARBA" id="ARBA00010333"/>
    </source>
</evidence>
<dbReference type="Pfam" id="PF00497">
    <property type="entry name" value="SBP_bac_3"/>
    <property type="match status" value="1"/>
</dbReference>
<feature type="domain" description="Solute-binding protein family 3/N-terminal" evidence="5">
    <location>
        <begin position="65"/>
        <end position="286"/>
    </location>
</feature>
<dbReference type="PANTHER" id="PTHR30085:SF6">
    <property type="entry name" value="ABC TRANSPORTER GLUTAMINE-BINDING PROTEIN GLNH"/>
    <property type="match status" value="1"/>
</dbReference>
<dbReference type="EMBL" id="WSEK01000004">
    <property type="protein sequence ID" value="MVQ50698.1"/>
    <property type="molecule type" value="Genomic_DNA"/>
</dbReference>
<evidence type="ECO:0000259" key="5">
    <source>
        <dbReference type="SMART" id="SM00062"/>
    </source>
</evidence>
<dbReference type="SMART" id="SM00062">
    <property type="entry name" value="PBPb"/>
    <property type="match status" value="1"/>
</dbReference>
<keyword evidence="3 4" id="KW-0732">Signal</keyword>
<feature type="signal peptide" evidence="4">
    <location>
        <begin position="1"/>
        <end position="25"/>
    </location>
</feature>
<proteinExistence type="inferred from homology"/>
<dbReference type="GO" id="GO:0030288">
    <property type="term" value="C:outer membrane-bounded periplasmic space"/>
    <property type="evidence" value="ECO:0007669"/>
    <property type="project" value="TreeGrafter"/>
</dbReference>
<evidence type="ECO:0000256" key="3">
    <source>
        <dbReference type="ARBA" id="ARBA00022729"/>
    </source>
</evidence>
<name>A0A6L6XUH8_9ACTN</name>
<dbReference type="GO" id="GO:0006865">
    <property type="term" value="P:amino acid transport"/>
    <property type="evidence" value="ECO:0007669"/>
    <property type="project" value="TreeGrafter"/>
</dbReference>
<dbReference type="CDD" id="cd13690">
    <property type="entry name" value="PBP2_GluB"/>
    <property type="match status" value="1"/>
</dbReference>
<comment type="similarity">
    <text evidence="1">Belongs to the bacterial solute-binding protein 3 family.</text>
</comment>
<dbReference type="Proteomes" id="UP000473525">
    <property type="component" value="Unassembled WGS sequence"/>
</dbReference>
<protein>
    <submittedName>
        <fullName evidence="6">Transporter substrate-binding domain-containing protein</fullName>
    </submittedName>
</protein>
<keyword evidence="7" id="KW-1185">Reference proteome</keyword>
<evidence type="ECO:0000313" key="7">
    <source>
        <dbReference type="Proteomes" id="UP000473525"/>
    </source>
</evidence>
<reference evidence="6 7" key="1">
    <citation type="submission" date="2019-12" db="EMBL/GenBank/DDBJ databases">
        <authorList>
            <person name="Huq M.A."/>
        </authorList>
    </citation>
    <scope>NUCLEOTIDE SEQUENCE [LARGE SCALE GENOMIC DNA]</scope>
    <source>
        <strain evidence="6 7">MAH-18</strain>
    </source>
</reference>
<evidence type="ECO:0000256" key="4">
    <source>
        <dbReference type="SAM" id="SignalP"/>
    </source>
</evidence>
<evidence type="ECO:0000313" key="6">
    <source>
        <dbReference type="EMBL" id="MVQ50698.1"/>
    </source>
</evidence>
<dbReference type="SUPFAM" id="SSF53850">
    <property type="entry name" value="Periplasmic binding protein-like II"/>
    <property type="match status" value="1"/>
</dbReference>
<keyword evidence="2" id="KW-0813">Transport</keyword>
<dbReference type="InterPro" id="IPR001638">
    <property type="entry name" value="Solute-binding_3/MltF_N"/>
</dbReference>
<dbReference type="GO" id="GO:0005576">
    <property type="term" value="C:extracellular region"/>
    <property type="evidence" value="ECO:0007669"/>
    <property type="project" value="TreeGrafter"/>
</dbReference>
<dbReference type="PANTHER" id="PTHR30085">
    <property type="entry name" value="AMINO ACID ABC TRANSPORTER PERMEASE"/>
    <property type="match status" value="1"/>
</dbReference>
<evidence type="ECO:0000256" key="2">
    <source>
        <dbReference type="ARBA" id="ARBA00022448"/>
    </source>
</evidence>
<feature type="chain" id="PRO_5039081319" evidence="4">
    <location>
        <begin position="26"/>
        <end position="302"/>
    </location>
</feature>
<organism evidence="6 7">
    <name type="scientific">Nocardioides agri</name>
    <dbReference type="NCBI Taxonomy" id="2682843"/>
    <lineage>
        <taxon>Bacteria</taxon>
        <taxon>Bacillati</taxon>
        <taxon>Actinomycetota</taxon>
        <taxon>Actinomycetes</taxon>
        <taxon>Propionibacteriales</taxon>
        <taxon>Nocardioidaceae</taxon>
        <taxon>Nocardioides</taxon>
    </lineage>
</organism>
<gene>
    <name evidence="6" type="ORF">GON03_16055</name>
</gene>
<dbReference type="InterPro" id="IPR051455">
    <property type="entry name" value="Bact_solute-bind_prot3"/>
</dbReference>
<dbReference type="Gene3D" id="3.40.190.10">
    <property type="entry name" value="Periplasmic binding protein-like II"/>
    <property type="match status" value="2"/>
</dbReference>
<accession>A0A6L6XUH8</accession>
<dbReference type="RefSeq" id="WP_157343848.1">
    <property type="nucleotide sequence ID" value="NZ_WSEK01000004.1"/>
</dbReference>
<dbReference type="PROSITE" id="PS51257">
    <property type="entry name" value="PROKAR_LIPOPROTEIN"/>
    <property type="match status" value="1"/>
</dbReference>
<dbReference type="AlphaFoldDB" id="A0A6L6XUH8"/>
<sequence>MRLIKKTTRRAGVAAVALALAGALAACGDAGNDDDESGTEVEVEENAADEFDDGTRMKELADSGGITIGVKYDQPGIGFKGATDDMPVGFDPEIGKILAADLGIAPEDITWKETISDNREPFLTSGEVDLVVASYSITDERREVVGQAGPYYVTGQQLLVGADSDIDSLDDVKGTEVCSVTGSTSLENIEAEGAKPRGFDTYSECVDQVLNGTVDAMTTDGAILLGYAAQNPDQLKVVVEPFSEERYGVGYSLDHPEMCEWISDTLEGAFEDGSWEDGFAATLGKSGVETPEPPALDECPAA</sequence>